<evidence type="ECO:0008006" key="5">
    <source>
        <dbReference type="Google" id="ProtNLM"/>
    </source>
</evidence>
<reference evidence="3 4" key="1">
    <citation type="submission" date="2017-05" db="EMBL/GenBank/DDBJ databases">
        <title>Complete and WGS of Bordetella genogroups.</title>
        <authorList>
            <person name="Spilker T."/>
            <person name="LiPuma J."/>
        </authorList>
    </citation>
    <scope>NUCLEOTIDE SEQUENCE [LARGE SCALE GENOMIC DNA]</scope>
    <source>
        <strain evidence="3 4">AU7206</strain>
    </source>
</reference>
<dbReference type="KEGG" id="bgm:CAL15_24065"/>
<gene>
    <name evidence="3" type="ORF">CAL15_24065</name>
</gene>
<feature type="region of interest" description="Disordered" evidence="1">
    <location>
        <begin position="70"/>
        <end position="91"/>
    </location>
</feature>
<proteinExistence type="predicted"/>
<evidence type="ECO:0000313" key="4">
    <source>
        <dbReference type="Proteomes" id="UP000194161"/>
    </source>
</evidence>
<feature type="chain" id="PRO_5012913272" description="Cell envelope biogenesis protein TolA" evidence="2">
    <location>
        <begin position="28"/>
        <end position="124"/>
    </location>
</feature>
<dbReference type="OrthoDB" id="5769605at2"/>
<feature type="signal peptide" evidence="2">
    <location>
        <begin position="1"/>
        <end position="27"/>
    </location>
</feature>
<name>A0A1W6ZID3_9BORD</name>
<protein>
    <recommendedName>
        <fullName evidence="5">Cell envelope biogenesis protein TolA</fullName>
    </recommendedName>
</protein>
<dbReference type="RefSeq" id="WP_086080812.1">
    <property type="nucleotide sequence ID" value="NZ_CP021111.1"/>
</dbReference>
<keyword evidence="2" id="KW-0732">Signal</keyword>
<accession>A0A1W6ZID3</accession>
<dbReference type="AlphaFoldDB" id="A0A1W6ZID3"/>
<evidence type="ECO:0000256" key="2">
    <source>
        <dbReference type="SAM" id="SignalP"/>
    </source>
</evidence>
<evidence type="ECO:0000313" key="3">
    <source>
        <dbReference type="EMBL" id="ARP97173.1"/>
    </source>
</evidence>
<sequence length="124" mass="13441">MNTLFKRSLGGLAVGLGAAFTSFAVHAQAQVMTPDQIDARYDAARKQCDSMTGDQKETCLMQARTDRLNAQADAKAGKEKAEADRDASRTKRDANYDLAIKKCDAMSGDAEDKCRADAKTQFGK</sequence>
<feature type="compositionally biased region" description="Basic and acidic residues" evidence="1">
    <location>
        <begin position="75"/>
        <end position="91"/>
    </location>
</feature>
<dbReference type="EMBL" id="CP021111">
    <property type="protein sequence ID" value="ARP97173.1"/>
    <property type="molecule type" value="Genomic_DNA"/>
</dbReference>
<organism evidence="3 4">
    <name type="scientific">Bordetella genomosp. 13</name>
    <dbReference type="NCBI Taxonomy" id="463040"/>
    <lineage>
        <taxon>Bacteria</taxon>
        <taxon>Pseudomonadati</taxon>
        <taxon>Pseudomonadota</taxon>
        <taxon>Betaproteobacteria</taxon>
        <taxon>Burkholderiales</taxon>
        <taxon>Alcaligenaceae</taxon>
        <taxon>Bordetella</taxon>
    </lineage>
</organism>
<dbReference type="STRING" id="463040.CAL15_24065"/>
<keyword evidence="4" id="KW-1185">Reference proteome</keyword>
<dbReference type="Proteomes" id="UP000194161">
    <property type="component" value="Chromosome"/>
</dbReference>
<evidence type="ECO:0000256" key="1">
    <source>
        <dbReference type="SAM" id="MobiDB-lite"/>
    </source>
</evidence>